<dbReference type="Proteomes" id="UP000521227">
    <property type="component" value="Unassembled WGS sequence"/>
</dbReference>
<organism evidence="4 5">
    <name type="scientific">Afipia massiliensis</name>
    <dbReference type="NCBI Taxonomy" id="211460"/>
    <lineage>
        <taxon>Bacteria</taxon>
        <taxon>Pseudomonadati</taxon>
        <taxon>Pseudomonadota</taxon>
        <taxon>Alphaproteobacteria</taxon>
        <taxon>Hyphomicrobiales</taxon>
        <taxon>Nitrobacteraceae</taxon>
        <taxon>Afipia</taxon>
    </lineage>
</organism>
<evidence type="ECO:0000256" key="1">
    <source>
        <dbReference type="SAM" id="Phobius"/>
    </source>
</evidence>
<evidence type="ECO:0000313" key="5">
    <source>
        <dbReference type="Proteomes" id="UP000521227"/>
    </source>
</evidence>
<reference evidence="4 5" key="1">
    <citation type="submission" date="2020-08" db="EMBL/GenBank/DDBJ databases">
        <title>Genomic Encyclopedia of Type Strains, Phase IV (KMG-IV): sequencing the most valuable type-strain genomes for metagenomic binning, comparative biology and taxonomic classification.</title>
        <authorList>
            <person name="Goeker M."/>
        </authorList>
    </citation>
    <scope>NUCLEOTIDE SEQUENCE [LARGE SCALE GENOMIC DNA]</scope>
    <source>
        <strain evidence="4 5">DSM 17498</strain>
    </source>
</reference>
<evidence type="ECO:0000313" key="4">
    <source>
        <dbReference type="EMBL" id="MBB5055094.1"/>
    </source>
</evidence>
<keyword evidence="4" id="KW-0418">Kinase</keyword>
<name>A0A840N976_9BRAD</name>
<keyword evidence="1" id="KW-0472">Membrane</keyword>
<dbReference type="InterPro" id="IPR029462">
    <property type="entry name" value="Rnk_N"/>
</dbReference>
<dbReference type="RefSeq" id="WP_184090337.1">
    <property type="nucleotide sequence ID" value="NZ_JACHIJ010000011.1"/>
</dbReference>
<dbReference type="EMBL" id="JACHIJ010000011">
    <property type="protein sequence ID" value="MBB5055094.1"/>
    <property type="molecule type" value="Genomic_DNA"/>
</dbReference>
<gene>
    <name evidence="4" type="ORF">HNQ36_005105</name>
</gene>
<keyword evidence="4" id="KW-0808">Transferase</keyword>
<dbReference type="Gene3D" id="3.10.50.30">
    <property type="entry name" value="Transcription elongation factor, GreA/GreB, C-terminal domain"/>
    <property type="match status" value="1"/>
</dbReference>
<dbReference type="Pfam" id="PF01272">
    <property type="entry name" value="GreA_GreB"/>
    <property type="match status" value="1"/>
</dbReference>
<dbReference type="InterPro" id="IPR036953">
    <property type="entry name" value="GreA/GreB_C_sf"/>
</dbReference>
<proteinExistence type="predicted"/>
<dbReference type="AlphaFoldDB" id="A0A840N976"/>
<protein>
    <submittedName>
        <fullName evidence="4">Regulator of nucleoside diphosphate kinase</fullName>
    </submittedName>
</protein>
<keyword evidence="1" id="KW-0812">Transmembrane</keyword>
<keyword evidence="1" id="KW-1133">Transmembrane helix</keyword>
<evidence type="ECO:0000259" key="2">
    <source>
        <dbReference type="Pfam" id="PF01272"/>
    </source>
</evidence>
<accession>A0A840N976</accession>
<dbReference type="GO" id="GO:0003677">
    <property type="term" value="F:DNA binding"/>
    <property type="evidence" value="ECO:0007669"/>
    <property type="project" value="InterPro"/>
</dbReference>
<dbReference type="SUPFAM" id="SSF54534">
    <property type="entry name" value="FKBP-like"/>
    <property type="match status" value="1"/>
</dbReference>
<feature type="domain" description="Regulator of nucleoside diphosphate kinase N-terminal" evidence="3">
    <location>
        <begin position="9"/>
        <end position="47"/>
    </location>
</feature>
<dbReference type="GO" id="GO:0016301">
    <property type="term" value="F:kinase activity"/>
    <property type="evidence" value="ECO:0007669"/>
    <property type="project" value="UniProtKB-KW"/>
</dbReference>
<comment type="caution">
    <text evidence="4">The sequence shown here is derived from an EMBL/GenBank/DDBJ whole genome shotgun (WGS) entry which is preliminary data.</text>
</comment>
<sequence length="161" mass="17754">MNIVHWAPPPLQIWAPDLQRLQRLADSAENAGHPAAYFLLSELNRANPYDGEEPPAFAVSVNSWVTFSIDDSSTVLRRLLVLPEDCVDADNHLSVLSPIGAALVGLPQGSRMPYVDFDGEIKVVTVKAVRANRNSRQREIAAAVCTALLLIIWIALVRIYK</sequence>
<dbReference type="InterPro" id="IPR001437">
    <property type="entry name" value="Tscrpt_elong_fac_GreA/B_C"/>
</dbReference>
<dbReference type="Pfam" id="PF14760">
    <property type="entry name" value="Rnk_N"/>
    <property type="match status" value="1"/>
</dbReference>
<feature type="transmembrane region" description="Helical" evidence="1">
    <location>
        <begin position="140"/>
        <end position="160"/>
    </location>
</feature>
<evidence type="ECO:0000259" key="3">
    <source>
        <dbReference type="Pfam" id="PF14760"/>
    </source>
</evidence>
<feature type="domain" description="Transcription elongation factor GreA/GreB C-terminal" evidence="2">
    <location>
        <begin position="58"/>
        <end position="129"/>
    </location>
</feature>
<dbReference type="GO" id="GO:0032784">
    <property type="term" value="P:regulation of DNA-templated transcription elongation"/>
    <property type="evidence" value="ECO:0007669"/>
    <property type="project" value="InterPro"/>
</dbReference>